<evidence type="ECO:0008006" key="13">
    <source>
        <dbReference type="Google" id="ProtNLM"/>
    </source>
</evidence>
<evidence type="ECO:0000256" key="10">
    <source>
        <dbReference type="SAM" id="MobiDB-lite"/>
    </source>
</evidence>
<evidence type="ECO:0000256" key="9">
    <source>
        <dbReference type="ARBA" id="ARBA00023136"/>
    </source>
</evidence>
<protein>
    <recommendedName>
        <fullName evidence="13">Cytochrome bo(3) ubiquinol oxidase subunit 4</fullName>
    </recommendedName>
</protein>
<dbReference type="SUPFAM" id="SSF82866">
    <property type="entry name" value="Multidrug efflux transporter AcrB transmembrane domain"/>
    <property type="match status" value="1"/>
</dbReference>
<reference evidence="12" key="1">
    <citation type="submission" date="2019-06" db="EMBL/GenBank/DDBJ databases">
        <authorList>
            <person name="Murdoch R.W."/>
            <person name="Fathepure B."/>
        </authorList>
    </citation>
    <scope>NUCLEOTIDE SEQUENCE</scope>
</reference>
<feature type="transmembrane region" description="Helical" evidence="11">
    <location>
        <begin position="95"/>
        <end position="116"/>
    </location>
</feature>
<dbReference type="InterPro" id="IPR050968">
    <property type="entry name" value="Cytochrome_c_oxidase_bac_sub4"/>
</dbReference>
<feature type="region of interest" description="Disordered" evidence="10">
    <location>
        <begin position="1"/>
        <end position="28"/>
    </location>
</feature>
<dbReference type="EMBL" id="MN079077">
    <property type="protein sequence ID" value="QEA03875.1"/>
    <property type="molecule type" value="Genomic_DNA"/>
</dbReference>
<evidence type="ECO:0000256" key="6">
    <source>
        <dbReference type="ARBA" id="ARBA00022982"/>
    </source>
</evidence>
<keyword evidence="6" id="KW-0249">Electron transport</keyword>
<proteinExistence type="inferred from homology"/>
<evidence type="ECO:0000256" key="11">
    <source>
        <dbReference type="SAM" id="Phobius"/>
    </source>
</evidence>
<dbReference type="AlphaFoldDB" id="A0A5B8RAV7"/>
<evidence type="ECO:0000256" key="3">
    <source>
        <dbReference type="ARBA" id="ARBA00022448"/>
    </source>
</evidence>
<dbReference type="PANTHER" id="PTHR36835">
    <property type="entry name" value="CYTOCHROME BO(3) UBIQUINOL OXIDASE SUBUNIT 4"/>
    <property type="match status" value="1"/>
</dbReference>
<dbReference type="GO" id="GO:0016491">
    <property type="term" value="F:oxidoreductase activity"/>
    <property type="evidence" value="ECO:0007669"/>
    <property type="project" value="UniProtKB-KW"/>
</dbReference>
<feature type="compositionally biased region" description="Basic and acidic residues" evidence="10">
    <location>
        <begin position="15"/>
        <end position="28"/>
    </location>
</feature>
<accession>A0A5B8RAV7</accession>
<evidence type="ECO:0000256" key="8">
    <source>
        <dbReference type="ARBA" id="ARBA00023002"/>
    </source>
</evidence>
<dbReference type="InterPro" id="IPR014210">
    <property type="entry name" value="Cyt_o_ubiqinol_oxidase_su4"/>
</dbReference>
<evidence type="ECO:0000256" key="2">
    <source>
        <dbReference type="ARBA" id="ARBA00008079"/>
    </source>
</evidence>
<dbReference type="Pfam" id="PF03626">
    <property type="entry name" value="COX4_pro"/>
    <property type="match status" value="1"/>
</dbReference>
<dbReference type="InterPro" id="IPR005171">
    <property type="entry name" value="Cyt_c_oxidase_su4_prok"/>
</dbReference>
<keyword evidence="8" id="KW-0560">Oxidoreductase</keyword>
<evidence type="ECO:0000256" key="4">
    <source>
        <dbReference type="ARBA" id="ARBA00022475"/>
    </source>
</evidence>
<dbReference type="GO" id="GO:0015990">
    <property type="term" value="P:electron transport coupled proton transport"/>
    <property type="evidence" value="ECO:0007669"/>
    <property type="project" value="InterPro"/>
</dbReference>
<organism evidence="12">
    <name type="scientific">uncultured organism</name>
    <dbReference type="NCBI Taxonomy" id="155900"/>
    <lineage>
        <taxon>unclassified sequences</taxon>
        <taxon>environmental samples</taxon>
    </lineage>
</organism>
<name>A0A5B8RAV7_9ZZZZ</name>
<feature type="transmembrane region" description="Helical" evidence="11">
    <location>
        <begin position="60"/>
        <end position="83"/>
    </location>
</feature>
<comment type="subcellular location">
    <subcellularLocation>
        <location evidence="1">Cell membrane</location>
        <topology evidence="1">Multi-pass membrane protein</topology>
    </subcellularLocation>
</comment>
<dbReference type="PANTHER" id="PTHR36835:SF1">
    <property type="entry name" value="CYTOCHROME BO(3) UBIQUINOL OXIDASE SUBUNIT 4"/>
    <property type="match status" value="1"/>
</dbReference>
<sequence length="137" mass="15030">MSGAPEDQGYQSDPRYLHSHEGTPEPEHGTLRGYLTGFVLAAILTVIPFWLVMGDVLDSAAVTTLLVLGLGAVQIVVHMVYFLHMNSRSEGGWNLMAMLFTLIIVGVTLAGALWVMHNMNANMMHLPPMGAEEMLHR</sequence>
<dbReference type="GO" id="GO:0019646">
    <property type="term" value="P:aerobic electron transport chain"/>
    <property type="evidence" value="ECO:0007669"/>
    <property type="project" value="TreeGrafter"/>
</dbReference>
<keyword evidence="5 11" id="KW-0812">Transmembrane</keyword>
<dbReference type="NCBIfam" id="TIGR02847">
    <property type="entry name" value="CyoD"/>
    <property type="match status" value="1"/>
</dbReference>
<keyword evidence="4" id="KW-1003">Cell membrane</keyword>
<comment type="similarity">
    <text evidence="2">Belongs to the cytochrome c oxidase bacterial subunit 4 family.</text>
</comment>
<dbReference type="GO" id="GO:0005886">
    <property type="term" value="C:plasma membrane"/>
    <property type="evidence" value="ECO:0007669"/>
    <property type="project" value="UniProtKB-SubCell"/>
</dbReference>
<evidence type="ECO:0000256" key="7">
    <source>
        <dbReference type="ARBA" id="ARBA00022989"/>
    </source>
</evidence>
<dbReference type="GO" id="GO:0015078">
    <property type="term" value="F:proton transmembrane transporter activity"/>
    <property type="evidence" value="ECO:0007669"/>
    <property type="project" value="TreeGrafter"/>
</dbReference>
<evidence type="ECO:0000256" key="1">
    <source>
        <dbReference type="ARBA" id="ARBA00004651"/>
    </source>
</evidence>
<evidence type="ECO:0000313" key="12">
    <source>
        <dbReference type="EMBL" id="QEA03875.1"/>
    </source>
</evidence>
<keyword evidence="9 11" id="KW-0472">Membrane</keyword>
<evidence type="ECO:0000256" key="5">
    <source>
        <dbReference type="ARBA" id="ARBA00022692"/>
    </source>
</evidence>
<keyword evidence="7 11" id="KW-1133">Transmembrane helix</keyword>
<keyword evidence="3" id="KW-0813">Transport</keyword>
<feature type="transmembrane region" description="Helical" evidence="11">
    <location>
        <begin position="34"/>
        <end position="53"/>
    </location>
</feature>
<gene>
    <name evidence="12" type="ORF">KBTEX_00175</name>
</gene>